<dbReference type="EMBL" id="FNTV01000002">
    <property type="protein sequence ID" value="SEF12021.1"/>
    <property type="molecule type" value="Genomic_DNA"/>
</dbReference>
<protein>
    <submittedName>
        <fullName evidence="1">Uncharacterized protein</fullName>
    </submittedName>
</protein>
<evidence type="ECO:0000313" key="1">
    <source>
        <dbReference type="EMBL" id="SEF12021.1"/>
    </source>
</evidence>
<name>A0A1H5PG32_9MICC</name>
<reference evidence="1 2" key="1">
    <citation type="submission" date="2016-10" db="EMBL/GenBank/DDBJ databases">
        <authorList>
            <person name="de Groot N.N."/>
        </authorList>
    </citation>
    <scope>NUCLEOTIDE SEQUENCE [LARGE SCALE GENOMIC DNA]</scope>
    <source>
        <strain evidence="1 2">DSM 22274</strain>
    </source>
</reference>
<evidence type="ECO:0000313" key="2">
    <source>
        <dbReference type="Proteomes" id="UP000182725"/>
    </source>
</evidence>
<dbReference type="Proteomes" id="UP000182725">
    <property type="component" value="Unassembled WGS sequence"/>
</dbReference>
<accession>A0A1H5PG32</accession>
<sequence>MNCRASWVVLQTMGNFSDSRLLTKGIKNEVASLLGDGWPLRSKHYKDTLTISLGPHLPATTRQPGNHRARFHDRLTAPRPRALSNKYLPTETTKTPDRVRGRIRISLHLYKRNGPNTPGRTLQRRSDLQIVPIDK</sequence>
<gene>
    <name evidence="1" type="ORF">SAMN04489740_4173</name>
</gene>
<dbReference type="AlphaFoldDB" id="A0A1H5PG32"/>
<organism evidence="1 2">
    <name type="scientific">Arthrobacter alpinus</name>
    <dbReference type="NCBI Taxonomy" id="656366"/>
    <lineage>
        <taxon>Bacteria</taxon>
        <taxon>Bacillati</taxon>
        <taxon>Actinomycetota</taxon>
        <taxon>Actinomycetes</taxon>
        <taxon>Micrococcales</taxon>
        <taxon>Micrococcaceae</taxon>
        <taxon>Arthrobacter</taxon>
    </lineage>
</organism>
<proteinExistence type="predicted"/>